<keyword evidence="4" id="KW-1185">Reference proteome</keyword>
<evidence type="ECO:0000259" key="2">
    <source>
        <dbReference type="Pfam" id="PF18557"/>
    </source>
</evidence>
<organism evidence="3 4">
    <name type="scientific">Novosphingobium taihuense</name>
    <dbReference type="NCBI Taxonomy" id="260085"/>
    <lineage>
        <taxon>Bacteria</taxon>
        <taxon>Pseudomonadati</taxon>
        <taxon>Pseudomonadota</taxon>
        <taxon>Alphaproteobacteria</taxon>
        <taxon>Sphingomonadales</taxon>
        <taxon>Sphingomonadaceae</taxon>
        <taxon>Novosphingobium</taxon>
    </lineage>
</organism>
<dbReference type="RefSeq" id="WP_246415456.1">
    <property type="nucleotide sequence ID" value="NZ_JACHOA010000002.1"/>
</dbReference>
<sequence length="51" mass="5733">MNPGQQRRKGGKPRPPEWADGLKRLYDSVLDEPLPDTFAQLLDKLDDPSNG</sequence>
<dbReference type="InterPro" id="IPR041649">
    <property type="entry name" value="NepR"/>
</dbReference>
<feature type="domain" description="Anti-sigma factor NepR" evidence="2">
    <location>
        <begin position="16"/>
        <end position="48"/>
    </location>
</feature>
<dbReference type="AlphaFoldDB" id="A0A7W7A987"/>
<dbReference type="Pfam" id="PF18557">
    <property type="entry name" value="NepR"/>
    <property type="match status" value="1"/>
</dbReference>
<evidence type="ECO:0000256" key="1">
    <source>
        <dbReference type="SAM" id="MobiDB-lite"/>
    </source>
</evidence>
<evidence type="ECO:0000313" key="4">
    <source>
        <dbReference type="Proteomes" id="UP000538566"/>
    </source>
</evidence>
<dbReference type="EMBL" id="JACHOA010000002">
    <property type="protein sequence ID" value="MBB4612778.1"/>
    <property type="molecule type" value="Genomic_DNA"/>
</dbReference>
<name>A0A7W7A987_9SPHN</name>
<feature type="region of interest" description="Disordered" evidence="1">
    <location>
        <begin position="1"/>
        <end position="20"/>
    </location>
</feature>
<protein>
    <recommendedName>
        <fullName evidence="2">Anti-sigma factor NepR domain-containing protein</fullName>
    </recommendedName>
</protein>
<dbReference type="Proteomes" id="UP000538566">
    <property type="component" value="Unassembled WGS sequence"/>
</dbReference>
<accession>A0A7W7A987</accession>
<reference evidence="3 4" key="1">
    <citation type="submission" date="2020-08" db="EMBL/GenBank/DDBJ databases">
        <title>Genomic Encyclopedia of Type Strains, Phase IV (KMG-IV): sequencing the most valuable type-strain genomes for metagenomic binning, comparative biology and taxonomic classification.</title>
        <authorList>
            <person name="Goeker M."/>
        </authorList>
    </citation>
    <scope>NUCLEOTIDE SEQUENCE [LARGE SCALE GENOMIC DNA]</scope>
    <source>
        <strain evidence="3 4">DSM 17507</strain>
    </source>
</reference>
<evidence type="ECO:0000313" key="3">
    <source>
        <dbReference type="EMBL" id="MBB4612778.1"/>
    </source>
</evidence>
<comment type="caution">
    <text evidence="3">The sequence shown here is derived from an EMBL/GenBank/DDBJ whole genome shotgun (WGS) entry which is preliminary data.</text>
</comment>
<gene>
    <name evidence="3" type="ORF">GGR37_001037</name>
</gene>
<proteinExistence type="predicted"/>
<feature type="compositionally biased region" description="Basic residues" evidence="1">
    <location>
        <begin position="1"/>
        <end position="12"/>
    </location>
</feature>